<dbReference type="EMBL" id="CP003914">
    <property type="protein sequence ID" value="AFX74211.1"/>
    <property type="molecule type" value="Genomic_DNA"/>
</dbReference>
<reference evidence="1 2" key="1">
    <citation type="journal article" date="2013" name="Genome Announc.">
        <title>Complete Genome Sequence of Mycoplasma hyorhinis Strain SK76.</title>
        <authorList>
            <person name="Goodison S."/>
            <person name="Urquidi V."/>
            <person name="Kumar D."/>
            <person name="Reyes L."/>
            <person name="Rosser C.J."/>
        </authorList>
    </citation>
    <scope>NUCLEOTIDE SEQUENCE [LARGE SCALE GENOMIC DNA]</scope>
    <source>
        <strain evidence="1 2">SK76</strain>
    </source>
</reference>
<name>A0AAI8FDR9_MESHY</name>
<proteinExistence type="predicted"/>
<accession>A0AAI8FDR9</accession>
<dbReference type="GeneID" id="93248404"/>
<protein>
    <submittedName>
        <fullName evidence="1">Uncharacterized protein</fullName>
    </submittedName>
</protein>
<evidence type="ECO:0000313" key="2">
    <source>
        <dbReference type="Proteomes" id="UP000009399"/>
    </source>
</evidence>
<gene>
    <name evidence="1" type="ORF">MOS_284</name>
</gene>
<dbReference type="Proteomes" id="UP000009399">
    <property type="component" value="Chromosome"/>
</dbReference>
<evidence type="ECO:0000313" key="1">
    <source>
        <dbReference type="EMBL" id="AFX74211.1"/>
    </source>
</evidence>
<dbReference type="KEGG" id="mhs:MOS_284"/>
<organism evidence="1 2">
    <name type="scientific">Mesomycoplasma hyorhinis SK76</name>
    <dbReference type="NCBI Taxonomy" id="1118964"/>
    <lineage>
        <taxon>Bacteria</taxon>
        <taxon>Bacillati</taxon>
        <taxon>Mycoplasmatota</taxon>
        <taxon>Mycoplasmoidales</taxon>
        <taxon>Metamycoplasmataceae</taxon>
        <taxon>Mesomycoplasma</taxon>
    </lineage>
</organism>
<dbReference type="RefSeq" id="WP_015084108.1">
    <property type="nucleotide sequence ID" value="NC_019552.1"/>
</dbReference>
<dbReference type="AlphaFoldDB" id="A0AAI8FDR9"/>
<sequence length="381" mass="45658">MGFFGYRLDYFDVTNLKFFNTFKKLVFSILIHGYDERFSKIIVLNQGTKHIVLKGNRVVAALKLLYKNQIFKKLIKNMIIDTKVKNEIFKFLNEIDVHTKKYHFSFKNIENINVLSCLKTEEIILLLKENIEQKTDCVLNLNYGKKILDIYNILTTNKIITYEQLLENKQVQDNIFHLLGIKEDQIWTLYLDFIFIENILKIHYENQDDILEILINKNVEVLSIKNAKKILNKLITKSNFEANLEQIFNVEYDLIQNKLVNNCELEIEIENIYNLLFKLFKANEQIFPISDNFIKKFAHYLGPRHNKNSNWINIGQQKLKKCEELNYDFEIREKFLQKFESFFDWSISEVEIQCQFKHIWSFSLIMEQLKISSEHTYFLIH</sequence>